<proteinExistence type="predicted"/>
<accession>A0ABP1I8V3</accession>
<keyword evidence="1" id="KW-1133">Transmembrane helix</keyword>
<evidence type="ECO:0000313" key="2">
    <source>
        <dbReference type="EMBL" id="CAL6011455.1"/>
    </source>
</evidence>
<comment type="caution">
    <text evidence="2">The sequence shown here is derived from an EMBL/GenBank/DDBJ whole genome shotgun (WGS) entry which is preliminary data.</text>
</comment>
<evidence type="ECO:0000313" key="3">
    <source>
        <dbReference type="Proteomes" id="UP001642409"/>
    </source>
</evidence>
<dbReference type="EMBL" id="CAXDID020000064">
    <property type="protein sequence ID" value="CAL6011455.1"/>
    <property type="molecule type" value="Genomic_DNA"/>
</dbReference>
<keyword evidence="1" id="KW-0812">Transmembrane</keyword>
<keyword evidence="1" id="KW-0472">Membrane</keyword>
<feature type="transmembrane region" description="Helical" evidence="1">
    <location>
        <begin position="117"/>
        <end position="137"/>
    </location>
</feature>
<keyword evidence="3" id="KW-1185">Reference proteome</keyword>
<gene>
    <name evidence="2" type="ORF">HINF_LOCUS22830</name>
</gene>
<dbReference type="Proteomes" id="UP001642409">
    <property type="component" value="Unassembled WGS sequence"/>
</dbReference>
<protein>
    <submittedName>
        <fullName evidence="2">Hypothetical_protein</fullName>
    </submittedName>
</protein>
<name>A0ABP1I8V3_9EUKA</name>
<organism evidence="2 3">
    <name type="scientific">Hexamita inflata</name>
    <dbReference type="NCBI Taxonomy" id="28002"/>
    <lineage>
        <taxon>Eukaryota</taxon>
        <taxon>Metamonada</taxon>
        <taxon>Diplomonadida</taxon>
        <taxon>Hexamitidae</taxon>
        <taxon>Hexamitinae</taxon>
        <taxon>Hexamita</taxon>
    </lineage>
</organism>
<evidence type="ECO:0000256" key="1">
    <source>
        <dbReference type="SAM" id="Phobius"/>
    </source>
</evidence>
<sequence>MGSRTPVFPLSNGLNPSFMPTQQRPSRALTELLADQFYLIRQLTFKKLVLTSQFLFARYFLRFAFVFANPQLRSILPGMDQLFPGFSCFDIFRSSLLLDKLFLIFYLELLLGFRQDWLGFLFCVSYRFLFILTYLLAMI</sequence>
<reference evidence="2 3" key="1">
    <citation type="submission" date="2024-07" db="EMBL/GenBank/DDBJ databases">
        <authorList>
            <person name="Akdeniz Z."/>
        </authorList>
    </citation>
    <scope>NUCLEOTIDE SEQUENCE [LARGE SCALE GENOMIC DNA]</scope>
</reference>